<organism evidence="1">
    <name type="scientific">marine sediment metagenome</name>
    <dbReference type="NCBI Taxonomy" id="412755"/>
    <lineage>
        <taxon>unclassified sequences</taxon>
        <taxon>metagenomes</taxon>
        <taxon>ecological metagenomes</taxon>
    </lineage>
</organism>
<name>X1BGA9_9ZZZZ</name>
<dbReference type="EMBL" id="BART01012612">
    <property type="protein sequence ID" value="GAG83158.1"/>
    <property type="molecule type" value="Genomic_DNA"/>
</dbReference>
<proteinExistence type="predicted"/>
<protein>
    <recommendedName>
        <fullName evidence="2">WG repeat-containing protein</fullName>
    </recommendedName>
</protein>
<gene>
    <name evidence="1" type="ORF">S01H4_26229</name>
</gene>
<sequence length="103" mass="11591">MKINIHMLSVIAATMFIGLPISANGMSARPPIIYEQKEAGIYLQKDLREGSKTLVHDKNGKIIGWAKNSYLDNNKMILYDMSNNVKGYLKIDLMNYLLEAVGE</sequence>
<accession>X1BGA9</accession>
<dbReference type="AlphaFoldDB" id="X1BGA9"/>
<comment type="caution">
    <text evidence="1">The sequence shown here is derived from an EMBL/GenBank/DDBJ whole genome shotgun (WGS) entry which is preliminary data.</text>
</comment>
<evidence type="ECO:0008006" key="2">
    <source>
        <dbReference type="Google" id="ProtNLM"/>
    </source>
</evidence>
<evidence type="ECO:0000313" key="1">
    <source>
        <dbReference type="EMBL" id="GAG83158.1"/>
    </source>
</evidence>
<reference evidence="1" key="1">
    <citation type="journal article" date="2014" name="Front. Microbiol.">
        <title>High frequency of phylogenetically diverse reductive dehalogenase-homologous genes in deep subseafloor sedimentary metagenomes.</title>
        <authorList>
            <person name="Kawai M."/>
            <person name="Futagami T."/>
            <person name="Toyoda A."/>
            <person name="Takaki Y."/>
            <person name="Nishi S."/>
            <person name="Hori S."/>
            <person name="Arai W."/>
            <person name="Tsubouchi T."/>
            <person name="Morono Y."/>
            <person name="Uchiyama I."/>
            <person name="Ito T."/>
            <person name="Fujiyama A."/>
            <person name="Inagaki F."/>
            <person name="Takami H."/>
        </authorList>
    </citation>
    <scope>NUCLEOTIDE SEQUENCE</scope>
    <source>
        <strain evidence="1">Expedition CK06-06</strain>
    </source>
</reference>